<dbReference type="AlphaFoldDB" id="A0A344TNM7"/>
<gene>
    <name evidence="1" type="ORF">DR864_22080</name>
</gene>
<proteinExistence type="predicted"/>
<dbReference type="OrthoDB" id="9854745at2"/>
<accession>A0A344TNM7</accession>
<dbReference type="EMBL" id="CP030850">
    <property type="protein sequence ID" value="AXE20248.1"/>
    <property type="molecule type" value="Genomic_DNA"/>
</dbReference>
<dbReference type="Proteomes" id="UP000251993">
    <property type="component" value="Chromosome"/>
</dbReference>
<evidence type="ECO:0000313" key="2">
    <source>
        <dbReference type="Proteomes" id="UP000251993"/>
    </source>
</evidence>
<name>A0A344TNM7_9BACT</name>
<reference evidence="1 2" key="1">
    <citation type="submission" date="2018-07" db="EMBL/GenBank/DDBJ databases">
        <title>Genome sequencing of Runella.</title>
        <authorList>
            <person name="Baek M.-G."/>
            <person name="Yi H."/>
        </authorList>
    </citation>
    <scope>NUCLEOTIDE SEQUENCE [LARGE SCALE GENOMIC DNA]</scope>
    <source>
        <strain evidence="1 2">HYN0085</strain>
    </source>
</reference>
<dbReference type="RefSeq" id="WP_114069012.1">
    <property type="nucleotide sequence ID" value="NZ_CP030850.1"/>
</dbReference>
<sequence length="400" mass="45824">MVSCDKTENFIVHNNELSIGDAKAWFEQTHIKNARKGEKDTIFDRRINWDYAFDYQFSPTQKIVALPIVHHKKGDTPSGYKQLWIYKDKSGSNRAVIAEYVWQFDRKNKSELLNRKFSGYVLFRDWDNNLLGGFSIKNDKIIAGVTEFSLLKDVKSKKNGRLNNTTCYWAPNCRTAYVGAVYEGQEILVSVLDCSNINYVCVYTESLGINTGTTPPHWIPISAAPNSISLFPNDFKYEIIPNKCSGYERMWQIGYRDNSPMLTKEISGFLTDDNQIIIAPTFPNNSTISHFSPTYYDNQGRVILSFRDEQKNIIVYDYSTNPDDPTIQQYGIKGMIHTHPYCNGSFFGAPYLDDQPSPQDYTMANHYYGFEQYIVSCSNIIKFNGTGSQSITKTQKINCQ</sequence>
<protein>
    <submittedName>
        <fullName evidence="1">Uncharacterized protein</fullName>
    </submittedName>
</protein>
<dbReference type="KEGG" id="run:DR864_22080"/>
<evidence type="ECO:0000313" key="1">
    <source>
        <dbReference type="EMBL" id="AXE20248.1"/>
    </source>
</evidence>
<keyword evidence="2" id="KW-1185">Reference proteome</keyword>
<organism evidence="1 2">
    <name type="scientific">Runella rosea</name>
    <dbReference type="NCBI Taxonomy" id="2259595"/>
    <lineage>
        <taxon>Bacteria</taxon>
        <taxon>Pseudomonadati</taxon>
        <taxon>Bacteroidota</taxon>
        <taxon>Cytophagia</taxon>
        <taxon>Cytophagales</taxon>
        <taxon>Spirosomataceae</taxon>
        <taxon>Runella</taxon>
    </lineage>
</organism>